<dbReference type="Proteomes" id="UP000545507">
    <property type="component" value="Unassembled WGS sequence"/>
</dbReference>
<protein>
    <submittedName>
        <fullName evidence="1">Uncharacterized protein</fullName>
    </submittedName>
</protein>
<organism evidence="1 2">
    <name type="scientific">Hydrogenophaga aromaticivorans</name>
    <dbReference type="NCBI Taxonomy" id="2610898"/>
    <lineage>
        <taxon>Bacteria</taxon>
        <taxon>Pseudomonadati</taxon>
        <taxon>Pseudomonadota</taxon>
        <taxon>Betaproteobacteria</taxon>
        <taxon>Burkholderiales</taxon>
        <taxon>Comamonadaceae</taxon>
        <taxon>Hydrogenophaga</taxon>
    </lineage>
</organism>
<evidence type="ECO:0000313" key="1">
    <source>
        <dbReference type="EMBL" id="NWF46113.1"/>
    </source>
</evidence>
<dbReference type="RefSeq" id="WP_177136020.1">
    <property type="nucleotide sequence ID" value="NZ_VYGV01000011.1"/>
</dbReference>
<keyword evidence="2" id="KW-1185">Reference proteome</keyword>
<reference evidence="1 2" key="1">
    <citation type="submission" date="2019-09" db="EMBL/GenBank/DDBJ databases">
        <title>Hydrogenophaga aromatica sp. nov., isolated from a para-xylene-degrading enrichment culture.</title>
        <authorList>
            <person name="Tancsics A."/>
            <person name="Banerjee S."/>
        </authorList>
    </citation>
    <scope>NUCLEOTIDE SEQUENCE [LARGE SCALE GENOMIC DNA]</scope>
    <source>
        <strain evidence="1 2">D2P1</strain>
    </source>
</reference>
<gene>
    <name evidence="1" type="ORF">F3K02_12745</name>
</gene>
<proteinExistence type="predicted"/>
<dbReference type="EMBL" id="VYGV01000011">
    <property type="protein sequence ID" value="NWF46113.1"/>
    <property type="molecule type" value="Genomic_DNA"/>
</dbReference>
<accession>A0A7Y8GY11</accession>
<name>A0A7Y8GY11_9BURK</name>
<dbReference type="AlphaFoldDB" id="A0A7Y8GY11"/>
<comment type="caution">
    <text evidence="1">The sequence shown here is derived from an EMBL/GenBank/DDBJ whole genome shotgun (WGS) entry which is preliminary data.</text>
</comment>
<sequence>MANKECFVLREAGAAPQIIDIVNSMTGAGMFSGETLEQVCQRHPGVEKEALDVIVMEQEDAYRTHPQPISQDAWMKALEVLPPENWIRQGNTESFKFVERYSGRITSIFARIGSDCFTFKDVYTLSHADIMDRIAKCCEVQTSGEA</sequence>
<evidence type="ECO:0000313" key="2">
    <source>
        <dbReference type="Proteomes" id="UP000545507"/>
    </source>
</evidence>